<comment type="subcellular location">
    <subcellularLocation>
        <location evidence="6">Endomembrane system</location>
        <topology evidence="6">Single-pass membrane protein</topology>
    </subcellularLocation>
    <subcellularLocation>
        <location evidence="1 7">Membrane</location>
        <topology evidence="1 7">Single-pass type II membrane protein</topology>
    </subcellularLocation>
</comment>
<keyword evidence="7" id="KW-0808">Transferase</keyword>
<keyword evidence="7" id="KW-0812">Transmembrane</keyword>
<keyword evidence="3 7" id="KW-0489">Methyltransferase</keyword>
<evidence type="ECO:0000256" key="3">
    <source>
        <dbReference type="ARBA" id="ARBA00022603"/>
    </source>
</evidence>
<evidence type="ECO:0000256" key="8">
    <source>
        <dbReference type="SAM" id="MobiDB-lite"/>
    </source>
</evidence>
<evidence type="ECO:0000313" key="10">
    <source>
        <dbReference type="Proteomes" id="UP000823775"/>
    </source>
</evidence>
<evidence type="ECO:0000256" key="6">
    <source>
        <dbReference type="ARBA" id="ARBA00037847"/>
    </source>
</evidence>
<keyword evidence="7" id="KW-0472">Membrane</keyword>
<dbReference type="InterPro" id="IPR029063">
    <property type="entry name" value="SAM-dependent_MTases_sf"/>
</dbReference>
<dbReference type="PANTHER" id="PTHR10108">
    <property type="entry name" value="SAM-DEPENDENT METHYLTRANSFERASE"/>
    <property type="match status" value="1"/>
</dbReference>
<organism evidence="9 10">
    <name type="scientific">Datura stramonium</name>
    <name type="common">Jimsonweed</name>
    <name type="synonym">Common thornapple</name>
    <dbReference type="NCBI Taxonomy" id="4076"/>
    <lineage>
        <taxon>Eukaryota</taxon>
        <taxon>Viridiplantae</taxon>
        <taxon>Streptophyta</taxon>
        <taxon>Embryophyta</taxon>
        <taxon>Tracheophyta</taxon>
        <taxon>Spermatophyta</taxon>
        <taxon>Magnoliopsida</taxon>
        <taxon>eudicotyledons</taxon>
        <taxon>Gunneridae</taxon>
        <taxon>Pentapetalae</taxon>
        <taxon>asterids</taxon>
        <taxon>lamiids</taxon>
        <taxon>Solanales</taxon>
        <taxon>Solanaceae</taxon>
        <taxon>Solanoideae</taxon>
        <taxon>Datureae</taxon>
        <taxon>Datura</taxon>
    </lineage>
</organism>
<keyword evidence="5 7" id="KW-0325">Glycoprotein</keyword>
<feature type="compositionally biased region" description="Polar residues" evidence="8">
    <location>
        <begin position="79"/>
        <end position="89"/>
    </location>
</feature>
<protein>
    <recommendedName>
        <fullName evidence="7">Methyltransferase</fullName>
        <ecNumber evidence="7">2.1.1.-</ecNumber>
    </recommendedName>
</protein>
<evidence type="ECO:0000256" key="2">
    <source>
        <dbReference type="ARBA" id="ARBA00008361"/>
    </source>
</evidence>
<dbReference type="Proteomes" id="UP000823775">
    <property type="component" value="Unassembled WGS sequence"/>
</dbReference>
<feature type="region of interest" description="Disordered" evidence="8">
    <location>
        <begin position="59"/>
        <end position="89"/>
    </location>
</feature>
<evidence type="ECO:0000256" key="5">
    <source>
        <dbReference type="ARBA" id="ARBA00023180"/>
    </source>
</evidence>
<dbReference type="PANTHER" id="PTHR10108:SF1110">
    <property type="entry name" value="METHYLTRANSFERASE"/>
    <property type="match status" value="1"/>
</dbReference>
<evidence type="ECO:0000256" key="1">
    <source>
        <dbReference type="ARBA" id="ARBA00004606"/>
    </source>
</evidence>
<evidence type="ECO:0000256" key="7">
    <source>
        <dbReference type="RuleBase" id="RU366043"/>
    </source>
</evidence>
<dbReference type="CDD" id="cd02440">
    <property type="entry name" value="AdoMet_MTases"/>
    <property type="match status" value="1"/>
</dbReference>
<gene>
    <name evidence="9" type="ORF">HAX54_026280</name>
</gene>
<reference evidence="9 10" key="1">
    <citation type="journal article" date="2021" name="BMC Genomics">
        <title>Datura genome reveals duplications of psychoactive alkaloid biosynthetic genes and high mutation rate following tissue culture.</title>
        <authorList>
            <person name="Rajewski A."/>
            <person name="Carter-House D."/>
            <person name="Stajich J."/>
            <person name="Litt A."/>
        </authorList>
    </citation>
    <scope>NUCLEOTIDE SEQUENCE [LARGE SCALE GENOMIC DNA]</scope>
    <source>
        <strain evidence="9">AR-01</strain>
    </source>
</reference>
<comment type="similarity">
    <text evidence="2 7">Belongs to the methyltransferase superfamily.</text>
</comment>
<keyword evidence="7" id="KW-1133">Transmembrane helix</keyword>
<dbReference type="EMBL" id="JACEIK010003195">
    <property type="protein sequence ID" value="MCD9640752.1"/>
    <property type="molecule type" value="Genomic_DNA"/>
</dbReference>
<evidence type="ECO:0000313" key="9">
    <source>
        <dbReference type="EMBL" id="MCD9640752.1"/>
    </source>
</evidence>
<dbReference type="SUPFAM" id="SSF53335">
    <property type="entry name" value="S-adenosyl-L-methionine-dependent methyltransferases"/>
    <property type="match status" value="2"/>
</dbReference>
<keyword evidence="4 7" id="KW-0735">Signal-anchor</keyword>
<feature type="transmembrane region" description="Helical" evidence="7">
    <location>
        <begin position="20"/>
        <end position="39"/>
    </location>
</feature>
<accession>A0ABS8V323</accession>
<dbReference type="Gene3D" id="3.40.50.150">
    <property type="entry name" value="Vaccinia Virus protein VP39"/>
    <property type="match status" value="1"/>
</dbReference>
<proteinExistence type="inferred from homology"/>
<feature type="compositionally biased region" description="Low complexity" evidence="8">
    <location>
        <begin position="59"/>
        <end position="74"/>
    </location>
</feature>
<sequence>MAISSSSSMQDIFKQRKYPFIFSFFLLLVFVTFLLISNYQKSPIFVAIDFAQRTSQSKSISELSPNTSSTSTPPLHQPDVNTNTTINSEPNVPLNNFTIDPESSNIPLNNFTINPESDTIINDELETFSYDWKLCPGTLAVDYIPCLDNWKAIKKIRSRRHMEHRERHCPVPTPRCLIPLPDGYKLPVPWPKSRDMIWYANVPHPKLVEYKKEQNWVKKSGDYFVFPGGGTQFKDGVNHYIEFIEQNFPTIKWGKSIRVILDVGCGVASFGGYLLDKNVITMSFAPKDEHEAQIQFALERGIPATLSVIATKKLAFPDNVYDMIHCARCRVHWHADGGKPLMELNRILRPGGYFIWSATPVYKKDEGHRNVWKVMVNLTEAMCWKMVGRTYFKRARVGLVIYQKPDSSSSYENRKENNPPMCDQKHRLNSSWYTPLDSCLLPLPSSSYKWPAPWPQRLNSKPLSLSLETDAEEIFNEDTRHWAALVSDVYLGGLAINWSGVRNVMDMNAGYGGFATALIDRPLWVMNVVPISGPDTLPIIFDRGLVGTYHDWCESFNTYPRTYDLLHSSFLFGNLSQRCDLVDVAAEMDRMVRPSGYLLVQDTIQMIKQLGSILRSLHWSVTLHQEQFLVGKYIGKKFGIKIPIVLHTGCSRRTRTGFFKQGVTKQKMNQIKGAAAQRLSAVSFISLPLAAETIRE</sequence>
<evidence type="ECO:0000256" key="4">
    <source>
        <dbReference type="ARBA" id="ARBA00022968"/>
    </source>
</evidence>
<comment type="caution">
    <text evidence="9">The sequence shown here is derived from an EMBL/GenBank/DDBJ whole genome shotgun (WGS) entry which is preliminary data.</text>
</comment>
<dbReference type="InterPro" id="IPR004159">
    <property type="entry name" value="Put_SAM_MeTrfase"/>
</dbReference>
<name>A0ABS8V323_DATST</name>
<dbReference type="Pfam" id="PF03141">
    <property type="entry name" value="Methyltransf_29"/>
    <property type="match status" value="1"/>
</dbReference>
<keyword evidence="10" id="KW-1185">Reference proteome</keyword>
<dbReference type="EC" id="2.1.1.-" evidence="7"/>